<dbReference type="InterPro" id="IPR042271">
    <property type="entry name" value="Zinicin_2_N"/>
</dbReference>
<dbReference type="Gene3D" id="1.20.150.30">
    <property type="entry name" value="Zincin-like metallopeptidase, N-terminal domain"/>
    <property type="match status" value="1"/>
</dbReference>
<accession>A0ABV4I1A8</accession>
<protein>
    <submittedName>
        <fullName evidence="2">Zinc-dependent metalloprotease</fullName>
    </submittedName>
</protein>
<evidence type="ECO:0000256" key="1">
    <source>
        <dbReference type="SAM" id="MobiDB-lite"/>
    </source>
</evidence>
<dbReference type="NCBIfam" id="TIGR03624">
    <property type="entry name" value="putative hydrolase"/>
    <property type="match status" value="1"/>
</dbReference>
<dbReference type="InterPro" id="IPR018766">
    <property type="entry name" value="Zinicin_2"/>
</dbReference>
<name>A0ABV4I1A8_9ACTN</name>
<feature type="compositionally biased region" description="Basic and acidic residues" evidence="1">
    <location>
        <begin position="1"/>
        <end position="10"/>
    </location>
</feature>
<keyword evidence="2" id="KW-0378">Hydrolase</keyword>
<dbReference type="Pfam" id="PF10103">
    <property type="entry name" value="Zincin_2"/>
    <property type="match status" value="1"/>
</dbReference>
<feature type="region of interest" description="Disordered" evidence="1">
    <location>
        <begin position="1"/>
        <end position="31"/>
    </location>
</feature>
<dbReference type="EMBL" id="JBGGTQ010000004">
    <property type="protein sequence ID" value="MEZ0492455.1"/>
    <property type="molecule type" value="Genomic_DNA"/>
</dbReference>
<sequence length="395" mass="41498">MRARGDERGPDGSGGAVQEDDRADDGPGGRSVVDLVDFDLAAQVAGGLVGPGPKLSRGEIDDVVAELRTAAAEAAGPVAATAHLPSPDPVPPALVVDRASWAQANVDAFRALLGPVVVPHRPGSPPGRAGQAVDRATTAVGRRTTGAELGSLLAFLSSRVLGQFDVFNGVDAPQGREEPGRLLLVAPNVVQVERDLGVDPHDFRRWVCLHEEAHRLQFGAHPWLRAHVTAEARGLSAELLAQPRDLTERLTGALQSLPDVLRGTAEGSGIGLADLLQTPAQRERVAGLVAVMSLLEGHADVVMDEVGPQVVPSVATIRSRFTQRRKGGGSLDQLLRRLLGLDAKTRQYADGAKFVRGVVGAVGWDGLNAAWTGPQQLPRPAEIADPAAWVTRVHG</sequence>
<keyword evidence="2" id="KW-0482">Metalloprotease</keyword>
<dbReference type="PANTHER" id="PTHR39420">
    <property type="match status" value="1"/>
</dbReference>
<dbReference type="SUPFAM" id="SSF55486">
    <property type="entry name" value="Metalloproteases ('zincins'), catalytic domain"/>
    <property type="match status" value="1"/>
</dbReference>
<gene>
    <name evidence="2" type="ORF">AB2L28_09430</name>
</gene>
<evidence type="ECO:0000313" key="3">
    <source>
        <dbReference type="Proteomes" id="UP001566476"/>
    </source>
</evidence>
<reference evidence="2 3" key="1">
    <citation type="submission" date="2024-07" db="EMBL/GenBank/DDBJ databases">
        <authorList>
            <person name="Thanompreechachai J."/>
            <person name="Duangmal K."/>
        </authorList>
    </citation>
    <scope>NUCLEOTIDE SEQUENCE [LARGE SCALE GENOMIC DNA]</scope>
    <source>
        <strain evidence="2 3">TBRC 1896</strain>
    </source>
</reference>
<keyword evidence="3" id="KW-1185">Reference proteome</keyword>
<dbReference type="GO" id="GO:0008237">
    <property type="term" value="F:metallopeptidase activity"/>
    <property type="evidence" value="ECO:0007669"/>
    <property type="project" value="UniProtKB-KW"/>
</dbReference>
<dbReference type="InterPro" id="IPR022454">
    <property type="entry name" value="CHP03883_F420-assoc"/>
</dbReference>
<keyword evidence="2" id="KW-0645">Protease</keyword>
<dbReference type="RefSeq" id="WP_370718504.1">
    <property type="nucleotide sequence ID" value="NZ_JBGGTQ010000004.1"/>
</dbReference>
<dbReference type="NCBIfam" id="TIGR03883">
    <property type="entry name" value="DUF2342_F420"/>
    <property type="match status" value="1"/>
</dbReference>
<dbReference type="PANTHER" id="PTHR39420:SF1">
    <property type="entry name" value="HYDROLASE"/>
    <property type="match status" value="1"/>
</dbReference>
<organism evidence="2 3">
    <name type="scientific">Kineococcus mangrovi</name>
    <dbReference type="NCBI Taxonomy" id="1660183"/>
    <lineage>
        <taxon>Bacteria</taxon>
        <taxon>Bacillati</taxon>
        <taxon>Actinomycetota</taxon>
        <taxon>Actinomycetes</taxon>
        <taxon>Kineosporiales</taxon>
        <taxon>Kineosporiaceae</taxon>
        <taxon>Kineococcus</taxon>
    </lineage>
</organism>
<evidence type="ECO:0000313" key="2">
    <source>
        <dbReference type="EMBL" id="MEZ0492455.1"/>
    </source>
</evidence>
<dbReference type="Proteomes" id="UP001566476">
    <property type="component" value="Unassembled WGS sequence"/>
</dbReference>
<proteinExistence type="predicted"/>
<comment type="caution">
    <text evidence="2">The sequence shown here is derived from an EMBL/GenBank/DDBJ whole genome shotgun (WGS) entry which is preliminary data.</text>
</comment>